<dbReference type="GO" id="GO:0016592">
    <property type="term" value="C:mediator complex"/>
    <property type="evidence" value="ECO:0007669"/>
    <property type="project" value="InterPro"/>
</dbReference>
<gene>
    <name evidence="1" type="ORF">COLO4_27264</name>
</gene>
<organism evidence="1 2">
    <name type="scientific">Corchorus olitorius</name>
    <dbReference type="NCBI Taxonomy" id="93759"/>
    <lineage>
        <taxon>Eukaryota</taxon>
        <taxon>Viridiplantae</taxon>
        <taxon>Streptophyta</taxon>
        <taxon>Embryophyta</taxon>
        <taxon>Tracheophyta</taxon>
        <taxon>Spermatophyta</taxon>
        <taxon>Magnoliopsida</taxon>
        <taxon>eudicotyledons</taxon>
        <taxon>Gunneridae</taxon>
        <taxon>Pentapetalae</taxon>
        <taxon>rosids</taxon>
        <taxon>malvids</taxon>
        <taxon>Malvales</taxon>
        <taxon>Malvaceae</taxon>
        <taxon>Grewioideae</taxon>
        <taxon>Apeibeae</taxon>
        <taxon>Corchorus</taxon>
    </lineage>
</organism>
<dbReference type="Proteomes" id="UP000187203">
    <property type="component" value="Unassembled WGS sequence"/>
</dbReference>
<accession>A0A1R3HRP1</accession>
<dbReference type="InterPro" id="IPR038795">
    <property type="entry name" value="MED8_plant"/>
</dbReference>
<dbReference type="PANTHER" id="PTHR35552">
    <property type="entry name" value="MEDIATOR OF RNA POLYMERASE II TRANSCRIPTION SUBUNIT 8"/>
    <property type="match status" value="1"/>
</dbReference>
<keyword evidence="2" id="KW-1185">Reference proteome</keyword>
<proteinExistence type="predicted"/>
<dbReference type="PANTHER" id="PTHR35552:SF1">
    <property type="entry name" value="MEDIATOR OF RNA POLYMERASE II TRANSCRIPTION SUBUNIT 8"/>
    <property type="match status" value="1"/>
</dbReference>
<protein>
    <submittedName>
        <fullName evidence="1">Uncharacterized protein</fullName>
    </submittedName>
</protein>
<dbReference type="STRING" id="93759.A0A1R3HRP1"/>
<evidence type="ECO:0000313" key="1">
    <source>
        <dbReference type="EMBL" id="OMO73079.1"/>
    </source>
</evidence>
<comment type="caution">
    <text evidence="1">The sequence shown here is derived from an EMBL/GenBank/DDBJ whole genome shotgun (WGS) entry which is preliminary data.</text>
</comment>
<evidence type="ECO:0000313" key="2">
    <source>
        <dbReference type="Proteomes" id="UP000187203"/>
    </source>
</evidence>
<reference evidence="2" key="1">
    <citation type="submission" date="2013-09" db="EMBL/GenBank/DDBJ databases">
        <title>Corchorus olitorius genome sequencing.</title>
        <authorList>
            <person name="Alam M."/>
            <person name="Haque M.S."/>
            <person name="Islam M.S."/>
            <person name="Emdad E.M."/>
            <person name="Islam M.M."/>
            <person name="Ahmed B."/>
            <person name="Halim A."/>
            <person name="Hossen Q.M.M."/>
            <person name="Hossain M.Z."/>
            <person name="Ahmed R."/>
            <person name="Khan M.M."/>
            <person name="Islam R."/>
            <person name="Rashid M.M."/>
            <person name="Khan S.A."/>
            <person name="Rahman M.S."/>
            <person name="Alam M."/>
            <person name="Yahiya A.S."/>
            <person name="Khan M.S."/>
            <person name="Azam M.S."/>
            <person name="Haque T."/>
            <person name="Lashkar M.Z.H."/>
            <person name="Akhand A.I."/>
            <person name="Morshed G."/>
            <person name="Roy S."/>
            <person name="Uddin K.S."/>
            <person name="Rabeya T."/>
            <person name="Hossain A.S."/>
            <person name="Chowdhury A."/>
            <person name="Snigdha A.R."/>
            <person name="Mortoza M.S."/>
            <person name="Matin S.A."/>
            <person name="Hoque S.M.E."/>
            <person name="Islam M.K."/>
            <person name="Roy D.K."/>
            <person name="Haider R."/>
            <person name="Moosa M.M."/>
            <person name="Elias S.M."/>
            <person name="Hasan A.M."/>
            <person name="Jahan S."/>
            <person name="Shafiuddin M."/>
            <person name="Mahmood N."/>
            <person name="Shommy N.S."/>
        </authorList>
    </citation>
    <scope>NUCLEOTIDE SEQUENCE [LARGE SCALE GENOMIC DNA]</scope>
    <source>
        <strain evidence="2">cv. O-4</strain>
    </source>
</reference>
<sequence>MVWLANEPIIHMYINAGLRLPVDQKQITSSLPLHLAHIMPAADGVHSFTNPSGMYMKNTPLSSNSIGVLASLLQVR</sequence>
<dbReference type="AlphaFoldDB" id="A0A1R3HRP1"/>
<name>A0A1R3HRP1_9ROSI</name>
<dbReference type="EMBL" id="AWUE01019524">
    <property type="protein sequence ID" value="OMO73079.1"/>
    <property type="molecule type" value="Genomic_DNA"/>
</dbReference>
<dbReference type="OrthoDB" id="542418at2759"/>